<sequence>MEILLKSRGVVAAVGTAAEVLRRAARGTLATGRKLARLADDPLGKPPQPGLPRGAPG</sequence>
<evidence type="ECO:0000256" key="1">
    <source>
        <dbReference type="SAM" id="MobiDB-lite"/>
    </source>
</evidence>
<reference evidence="2 3" key="1">
    <citation type="submission" date="2021-03" db="EMBL/GenBank/DDBJ databases">
        <title>Whole genome shotgun sequence of Salinispora arenicola NBRC 105043.</title>
        <authorList>
            <person name="Komaki H."/>
            <person name="Tamura T."/>
        </authorList>
    </citation>
    <scope>NUCLEOTIDE SEQUENCE [LARGE SCALE GENOMIC DNA]</scope>
    <source>
        <strain evidence="2 3">NBRC 105043</strain>
    </source>
</reference>
<comment type="caution">
    <text evidence="2">The sequence shown here is derived from an EMBL/GenBank/DDBJ whole genome shotgun (WGS) entry which is preliminary data.</text>
</comment>
<keyword evidence="3" id="KW-1185">Reference proteome</keyword>
<dbReference type="Proteomes" id="UP000677457">
    <property type="component" value="Unassembled WGS sequence"/>
</dbReference>
<accession>A0ABQ4JV24</accession>
<gene>
    <name evidence="2" type="ORF">Sar04_33080</name>
</gene>
<feature type="region of interest" description="Disordered" evidence="1">
    <location>
        <begin position="36"/>
        <end position="57"/>
    </location>
</feature>
<organism evidence="2 3">
    <name type="scientific">Salinispora arenicola</name>
    <dbReference type="NCBI Taxonomy" id="168697"/>
    <lineage>
        <taxon>Bacteria</taxon>
        <taxon>Bacillati</taxon>
        <taxon>Actinomycetota</taxon>
        <taxon>Actinomycetes</taxon>
        <taxon>Micromonosporales</taxon>
        <taxon>Micromonosporaceae</taxon>
        <taxon>Salinispora</taxon>
    </lineage>
</organism>
<protein>
    <submittedName>
        <fullName evidence="2">Uncharacterized protein</fullName>
    </submittedName>
</protein>
<dbReference type="EMBL" id="BOQM01000026">
    <property type="protein sequence ID" value="GIM86572.1"/>
    <property type="molecule type" value="Genomic_DNA"/>
</dbReference>
<proteinExistence type="predicted"/>
<dbReference type="RefSeq" id="WP_170201886.1">
    <property type="nucleotide sequence ID" value="NZ_JAMQNB010000007.1"/>
</dbReference>
<name>A0ABQ4JV24_SALAC</name>
<evidence type="ECO:0000313" key="3">
    <source>
        <dbReference type="Proteomes" id="UP000677457"/>
    </source>
</evidence>
<evidence type="ECO:0000313" key="2">
    <source>
        <dbReference type="EMBL" id="GIM86572.1"/>
    </source>
</evidence>